<dbReference type="Proteomes" id="UP000814176">
    <property type="component" value="Unassembled WGS sequence"/>
</dbReference>
<dbReference type="InterPro" id="IPR001251">
    <property type="entry name" value="CRAL-TRIO_dom"/>
</dbReference>
<accession>A0ABQ8KM43</accession>
<dbReference type="EMBL" id="JADCUA010000006">
    <property type="protein sequence ID" value="KAH9839140.1"/>
    <property type="molecule type" value="Genomic_DNA"/>
</dbReference>
<dbReference type="RefSeq" id="XP_047780895.1">
    <property type="nucleotide sequence ID" value="XM_047918950.1"/>
</dbReference>
<comment type="caution">
    <text evidence="3">The sequence shown here is derived from an EMBL/GenBank/DDBJ whole genome shotgun (WGS) entry which is preliminary data.</text>
</comment>
<keyword evidence="4" id="KW-1185">Reference proteome</keyword>
<dbReference type="PROSITE" id="PS50191">
    <property type="entry name" value="CRAL_TRIO"/>
    <property type="match status" value="1"/>
</dbReference>
<evidence type="ECO:0000256" key="1">
    <source>
        <dbReference type="SAM" id="Phobius"/>
    </source>
</evidence>
<dbReference type="SMART" id="SM00516">
    <property type="entry name" value="SEC14"/>
    <property type="match status" value="1"/>
</dbReference>
<gene>
    <name evidence="3" type="ORF">C8Q71DRAFT_498498</name>
</gene>
<proteinExistence type="predicted"/>
<dbReference type="SUPFAM" id="SSF52087">
    <property type="entry name" value="CRAL/TRIO domain"/>
    <property type="match status" value="1"/>
</dbReference>
<dbReference type="InterPro" id="IPR052432">
    <property type="entry name" value="PITP/CRAL-TRIO"/>
</dbReference>
<keyword evidence="1" id="KW-0812">Transmembrane</keyword>
<organism evidence="3 4">
    <name type="scientific">Rhodofomes roseus</name>
    <dbReference type="NCBI Taxonomy" id="34475"/>
    <lineage>
        <taxon>Eukaryota</taxon>
        <taxon>Fungi</taxon>
        <taxon>Dikarya</taxon>
        <taxon>Basidiomycota</taxon>
        <taxon>Agaricomycotina</taxon>
        <taxon>Agaricomycetes</taxon>
        <taxon>Polyporales</taxon>
        <taxon>Rhodofomes</taxon>
    </lineage>
</organism>
<feature type="domain" description="CRAL-TRIO" evidence="2">
    <location>
        <begin position="109"/>
        <end position="261"/>
    </location>
</feature>
<evidence type="ECO:0000313" key="3">
    <source>
        <dbReference type="EMBL" id="KAH9839140.1"/>
    </source>
</evidence>
<dbReference type="CDD" id="cd00170">
    <property type="entry name" value="SEC14"/>
    <property type="match status" value="1"/>
</dbReference>
<dbReference type="PANTHER" id="PTHR46590:SF4">
    <property type="entry name" value="CRAL-TRIO DOMAIN-CONTAINING PROTEIN"/>
    <property type="match status" value="1"/>
</dbReference>
<dbReference type="Gene3D" id="3.40.525.10">
    <property type="entry name" value="CRAL-TRIO lipid binding domain"/>
    <property type="match status" value="1"/>
</dbReference>
<dbReference type="GeneID" id="71999682"/>
<reference evidence="3 4" key="1">
    <citation type="journal article" date="2021" name="Environ. Microbiol.">
        <title>Gene family expansions and transcriptome signatures uncover fungal adaptations to wood decay.</title>
        <authorList>
            <person name="Hage H."/>
            <person name="Miyauchi S."/>
            <person name="Viragh M."/>
            <person name="Drula E."/>
            <person name="Min B."/>
            <person name="Chaduli D."/>
            <person name="Navarro D."/>
            <person name="Favel A."/>
            <person name="Norest M."/>
            <person name="Lesage-Meessen L."/>
            <person name="Balint B."/>
            <person name="Merenyi Z."/>
            <person name="de Eugenio L."/>
            <person name="Morin E."/>
            <person name="Martinez A.T."/>
            <person name="Baldrian P."/>
            <person name="Stursova M."/>
            <person name="Martinez M.J."/>
            <person name="Novotny C."/>
            <person name="Magnuson J.K."/>
            <person name="Spatafora J.W."/>
            <person name="Maurice S."/>
            <person name="Pangilinan J."/>
            <person name="Andreopoulos W."/>
            <person name="LaButti K."/>
            <person name="Hundley H."/>
            <person name="Na H."/>
            <person name="Kuo A."/>
            <person name="Barry K."/>
            <person name="Lipzen A."/>
            <person name="Henrissat B."/>
            <person name="Riley R."/>
            <person name="Ahrendt S."/>
            <person name="Nagy L.G."/>
            <person name="Grigoriev I.V."/>
            <person name="Martin F."/>
            <person name="Rosso M.N."/>
        </authorList>
    </citation>
    <scope>NUCLEOTIDE SEQUENCE [LARGE SCALE GENOMIC DNA]</scope>
    <source>
        <strain evidence="3 4">CIRM-BRFM 1785</strain>
    </source>
</reference>
<evidence type="ECO:0000259" key="2">
    <source>
        <dbReference type="PROSITE" id="PS50191"/>
    </source>
</evidence>
<keyword evidence="1" id="KW-0472">Membrane</keyword>
<protein>
    <submittedName>
        <fullName evidence="3">CRAL/TRIO domain-containing protein</fullName>
    </submittedName>
</protein>
<dbReference type="Pfam" id="PF00650">
    <property type="entry name" value="CRAL_TRIO"/>
    <property type="match status" value="1"/>
</dbReference>
<evidence type="ECO:0000313" key="4">
    <source>
        <dbReference type="Proteomes" id="UP000814176"/>
    </source>
</evidence>
<sequence>MVTFQSLRSEKEILEKLYRDELDTVLNLQELLYDHVIPDMVSELGIDERGQRNLEEWAADIPSIFRVLKRHKFVASFALENMRQIMFDRLHPYSRPRIEPTPFLRCLPLTSVDPFGRPVIIVKPKELQFSSPQLPFILRTCMEGLRVRFQQLNSKRDVKEPPVLQYIALLDMEGTTFVSPGWMEVISTFMQQVLPSFPGMLAAVFVLNYTWSFSGAWNFAKRLLPQRALSRVFFPSHEELLDYLTPECVPSDFGGLLPPSAQLEDLVGTLLKDSDAARPEGYADADAGCSRKCVCTPFDLQTTGPSGPAAEDCPSRPTPQHSPYYGYPVLHDTPGPIPTLRHGRRRKRDLLRTLASLFWARWHRHLLAALAAVAFIAILRMSRRTRLLFGVRGNTATLQTKLRRLIESSPGH</sequence>
<dbReference type="InterPro" id="IPR036865">
    <property type="entry name" value="CRAL-TRIO_dom_sf"/>
</dbReference>
<keyword evidence="1" id="KW-1133">Transmembrane helix</keyword>
<dbReference type="PANTHER" id="PTHR46590">
    <property type="entry name" value="PHOSPHATIDYLINOSITOL TRANSFER PROTEIN CSR1-RELATED"/>
    <property type="match status" value="1"/>
</dbReference>
<feature type="transmembrane region" description="Helical" evidence="1">
    <location>
        <begin position="362"/>
        <end position="379"/>
    </location>
</feature>
<name>A0ABQ8KM43_9APHY</name>